<evidence type="ECO:0000313" key="4">
    <source>
        <dbReference type="EMBL" id="MBP1464909.1"/>
    </source>
</evidence>
<dbReference type="RefSeq" id="WP_135476982.1">
    <property type="nucleotide sequence ID" value="NZ_SIJK02000005.1"/>
</dbReference>
<feature type="domain" description="Response regulatory" evidence="3">
    <location>
        <begin position="3"/>
        <end position="119"/>
    </location>
</feature>
<comment type="caution">
    <text evidence="4">The sequence shown here is derived from an EMBL/GenBank/DDBJ whole genome shotgun (WGS) entry which is preliminary data.</text>
</comment>
<dbReference type="InterPro" id="IPR001789">
    <property type="entry name" value="Sig_transdc_resp-reg_receiver"/>
</dbReference>
<accession>A0ABS4D648</accession>
<dbReference type="InterPro" id="IPR050595">
    <property type="entry name" value="Bact_response_regulator"/>
</dbReference>
<feature type="modified residue" description="4-aspartylphosphate" evidence="2">
    <location>
        <position position="52"/>
    </location>
</feature>
<keyword evidence="1 2" id="KW-0597">Phosphoprotein</keyword>
<organism evidence="4 5">
    <name type="scientific">Candidatus Chloroploca mongolica</name>
    <dbReference type="NCBI Taxonomy" id="2528176"/>
    <lineage>
        <taxon>Bacteria</taxon>
        <taxon>Bacillati</taxon>
        <taxon>Chloroflexota</taxon>
        <taxon>Chloroflexia</taxon>
        <taxon>Chloroflexales</taxon>
        <taxon>Chloroflexineae</taxon>
        <taxon>Oscillochloridaceae</taxon>
        <taxon>Candidatus Chloroploca</taxon>
    </lineage>
</organism>
<name>A0ABS4D648_9CHLR</name>
<dbReference type="InterPro" id="IPR011006">
    <property type="entry name" value="CheY-like_superfamily"/>
</dbReference>
<gene>
    <name evidence="4" type="ORF">EYB53_004220</name>
</gene>
<protein>
    <submittedName>
        <fullName evidence="4">Response regulator</fullName>
    </submittedName>
</protein>
<dbReference type="Proteomes" id="UP001193081">
    <property type="component" value="Unassembled WGS sequence"/>
</dbReference>
<dbReference type="Pfam" id="PF00072">
    <property type="entry name" value="Response_reg"/>
    <property type="match status" value="1"/>
</dbReference>
<dbReference type="Gene3D" id="3.40.50.2300">
    <property type="match status" value="1"/>
</dbReference>
<keyword evidence="5" id="KW-1185">Reference proteome</keyword>
<evidence type="ECO:0000256" key="1">
    <source>
        <dbReference type="ARBA" id="ARBA00022553"/>
    </source>
</evidence>
<dbReference type="SUPFAM" id="SSF52172">
    <property type="entry name" value="CheY-like"/>
    <property type="match status" value="1"/>
</dbReference>
<dbReference type="SMART" id="SM00448">
    <property type="entry name" value="REC"/>
    <property type="match status" value="1"/>
</dbReference>
<reference evidence="4 5" key="1">
    <citation type="submission" date="2021-03" db="EMBL/GenBank/DDBJ databases">
        <authorList>
            <person name="Grouzdev D.S."/>
        </authorList>
    </citation>
    <scope>NUCLEOTIDE SEQUENCE [LARGE SCALE GENOMIC DNA]</scope>
    <source>
        <strain evidence="4 5">M50-1</strain>
    </source>
</reference>
<proteinExistence type="predicted"/>
<dbReference type="PANTHER" id="PTHR44591">
    <property type="entry name" value="STRESS RESPONSE REGULATOR PROTEIN 1"/>
    <property type="match status" value="1"/>
</dbReference>
<dbReference type="EMBL" id="SIJK02000005">
    <property type="protein sequence ID" value="MBP1464909.1"/>
    <property type="molecule type" value="Genomic_DNA"/>
</dbReference>
<evidence type="ECO:0000256" key="2">
    <source>
        <dbReference type="PROSITE-ProRule" id="PRU00169"/>
    </source>
</evidence>
<evidence type="ECO:0000313" key="5">
    <source>
        <dbReference type="Proteomes" id="UP001193081"/>
    </source>
</evidence>
<dbReference type="PANTHER" id="PTHR44591:SF25">
    <property type="entry name" value="CHEMOTAXIS TWO-COMPONENT RESPONSE REGULATOR"/>
    <property type="match status" value="1"/>
</dbReference>
<dbReference type="PROSITE" id="PS50110">
    <property type="entry name" value="RESPONSE_REGULATORY"/>
    <property type="match status" value="1"/>
</dbReference>
<evidence type="ECO:0000259" key="3">
    <source>
        <dbReference type="PROSITE" id="PS50110"/>
    </source>
</evidence>
<sequence length="133" mass="14262">MATILVIDDSSVIRHLLSHTLTHNGHHVITLACGDEALGLLETEAVDVVIADLEMPSMDGITLLKHIRNGERTCEIPLLMLTASGNEQDREDAQAAGANGFLTKPASSRDLVAAVDRLLHANRSALSSTECRL</sequence>